<reference evidence="1" key="1">
    <citation type="submission" date="2017-07" db="EMBL/GenBank/DDBJ databases">
        <title>Taro Niue Genome Assembly and Annotation.</title>
        <authorList>
            <person name="Atibalentja N."/>
            <person name="Keating K."/>
            <person name="Fields C.J."/>
        </authorList>
    </citation>
    <scope>NUCLEOTIDE SEQUENCE</scope>
    <source>
        <strain evidence="1">Niue_2</strain>
        <tissue evidence="1">Leaf</tissue>
    </source>
</reference>
<dbReference type="AlphaFoldDB" id="A0A843VB79"/>
<dbReference type="Proteomes" id="UP000652761">
    <property type="component" value="Unassembled WGS sequence"/>
</dbReference>
<sequence length="72" mass="7965">MTTVISSTYKRKCGSKTTTSTVRKVLTVGNSVRLLVVTTTRLVLTPMCRQSEVGHKVHHSNRRSLAGLWSHA</sequence>
<keyword evidence="2" id="KW-1185">Reference proteome</keyword>
<evidence type="ECO:0000313" key="2">
    <source>
        <dbReference type="Proteomes" id="UP000652761"/>
    </source>
</evidence>
<gene>
    <name evidence="1" type="ORF">Taro_026153</name>
</gene>
<proteinExistence type="predicted"/>
<evidence type="ECO:0000313" key="1">
    <source>
        <dbReference type="EMBL" id="MQL93508.1"/>
    </source>
</evidence>
<accession>A0A843VB79</accession>
<comment type="caution">
    <text evidence="1">The sequence shown here is derived from an EMBL/GenBank/DDBJ whole genome shotgun (WGS) entry which is preliminary data.</text>
</comment>
<organism evidence="1 2">
    <name type="scientific">Colocasia esculenta</name>
    <name type="common">Wild taro</name>
    <name type="synonym">Arum esculentum</name>
    <dbReference type="NCBI Taxonomy" id="4460"/>
    <lineage>
        <taxon>Eukaryota</taxon>
        <taxon>Viridiplantae</taxon>
        <taxon>Streptophyta</taxon>
        <taxon>Embryophyta</taxon>
        <taxon>Tracheophyta</taxon>
        <taxon>Spermatophyta</taxon>
        <taxon>Magnoliopsida</taxon>
        <taxon>Liliopsida</taxon>
        <taxon>Araceae</taxon>
        <taxon>Aroideae</taxon>
        <taxon>Colocasieae</taxon>
        <taxon>Colocasia</taxon>
    </lineage>
</organism>
<name>A0A843VB79_COLES</name>
<dbReference type="EMBL" id="NMUH01001571">
    <property type="protein sequence ID" value="MQL93508.1"/>
    <property type="molecule type" value="Genomic_DNA"/>
</dbReference>
<protein>
    <submittedName>
        <fullName evidence="1">Uncharacterized protein</fullName>
    </submittedName>
</protein>